<sequence length="63" mass="7441">MCNANRLRVICDRLLELHEYFRRRVLAIQDVALSEPTLNSKQMSLILEFFLQIDGKYQCVIVI</sequence>
<organism evidence="1 2">
    <name type="scientific">Rotaria magnacalcarata</name>
    <dbReference type="NCBI Taxonomy" id="392030"/>
    <lineage>
        <taxon>Eukaryota</taxon>
        <taxon>Metazoa</taxon>
        <taxon>Spiralia</taxon>
        <taxon>Gnathifera</taxon>
        <taxon>Rotifera</taxon>
        <taxon>Eurotatoria</taxon>
        <taxon>Bdelloidea</taxon>
        <taxon>Philodinida</taxon>
        <taxon>Philodinidae</taxon>
        <taxon>Rotaria</taxon>
    </lineage>
</organism>
<protein>
    <submittedName>
        <fullName evidence="1">Uncharacterized protein</fullName>
    </submittedName>
</protein>
<proteinExistence type="predicted"/>
<feature type="non-terminal residue" evidence="1">
    <location>
        <position position="63"/>
    </location>
</feature>
<dbReference type="EMBL" id="CAJOBJ010194823">
    <property type="protein sequence ID" value="CAF4965455.1"/>
    <property type="molecule type" value="Genomic_DNA"/>
</dbReference>
<dbReference type="Proteomes" id="UP000681720">
    <property type="component" value="Unassembled WGS sequence"/>
</dbReference>
<reference evidence="1" key="1">
    <citation type="submission" date="2021-02" db="EMBL/GenBank/DDBJ databases">
        <authorList>
            <person name="Nowell W R."/>
        </authorList>
    </citation>
    <scope>NUCLEOTIDE SEQUENCE</scope>
</reference>
<evidence type="ECO:0000313" key="2">
    <source>
        <dbReference type="Proteomes" id="UP000681720"/>
    </source>
</evidence>
<dbReference type="AlphaFoldDB" id="A0A8S3CZ86"/>
<comment type="caution">
    <text evidence="1">The sequence shown here is derived from an EMBL/GenBank/DDBJ whole genome shotgun (WGS) entry which is preliminary data.</text>
</comment>
<gene>
    <name evidence="1" type="ORF">GIL414_LOCUS55105</name>
</gene>
<evidence type="ECO:0000313" key="1">
    <source>
        <dbReference type="EMBL" id="CAF4965455.1"/>
    </source>
</evidence>
<accession>A0A8S3CZ86</accession>
<name>A0A8S3CZ86_9BILA</name>